<feature type="transmembrane region" description="Helical" evidence="1">
    <location>
        <begin position="230"/>
        <end position="250"/>
    </location>
</feature>
<proteinExistence type="predicted"/>
<evidence type="ECO:0000313" key="2">
    <source>
        <dbReference type="EMBL" id="WZF89067.1"/>
    </source>
</evidence>
<keyword evidence="1" id="KW-1133">Transmembrane helix</keyword>
<feature type="transmembrane region" description="Helical" evidence="1">
    <location>
        <begin position="45"/>
        <end position="66"/>
    </location>
</feature>
<evidence type="ECO:0000256" key="1">
    <source>
        <dbReference type="SAM" id="Phobius"/>
    </source>
</evidence>
<feature type="transmembrane region" description="Helical" evidence="1">
    <location>
        <begin position="12"/>
        <end position="33"/>
    </location>
</feature>
<feature type="transmembrane region" description="Helical" evidence="1">
    <location>
        <begin position="103"/>
        <end position="123"/>
    </location>
</feature>
<reference evidence="2 3" key="1">
    <citation type="submission" date="2022-07" db="EMBL/GenBank/DDBJ databases">
        <title>A copper resistant bacterium isolated from sediment samples of deep sea hydrothermal areas.</title>
        <authorList>
            <person name="Zeng X."/>
        </authorList>
    </citation>
    <scope>NUCLEOTIDE SEQUENCE [LARGE SCALE GENOMIC DNA]</scope>
    <source>
        <strain evidence="3">CuT 6</strain>
    </source>
</reference>
<name>A0ABZ2W2U6_9GAMM</name>
<dbReference type="Pfam" id="PF03988">
    <property type="entry name" value="DUF347"/>
    <property type="match status" value="4"/>
</dbReference>
<gene>
    <name evidence="2" type="ORF">NLK58_02300</name>
</gene>
<keyword evidence="1" id="KW-0472">Membrane</keyword>
<evidence type="ECO:0008006" key="4">
    <source>
        <dbReference type="Google" id="ProtNLM"/>
    </source>
</evidence>
<sequence>MTTLTSANVKRALLRVPEVTLVFWIIKTLSTTVGETGADFLAFNLGWGMPVTSLLMAGIMVVLLYLQFAKFQRYVPANYWSLVVLTSVLGTLITDILVDLAGVSLVTLSVVFTALMLTGFYLWYREEGTLSIHSIDSGKREAWYWVVILMAFALGTGVGDLISEHYALGYDKALMLFSGLIATVAVAYYALRMNAIAAFWLAYVLTRPLGASLGDFMIQTPADGGLGFNTMMVNVAFLTAIVSLVGYEFVRVRQALSGVPVEAGQN</sequence>
<protein>
    <recommendedName>
        <fullName evidence="4">Membrane-anchored protein</fullName>
    </recommendedName>
</protein>
<keyword evidence="1" id="KW-0812">Transmembrane</keyword>
<dbReference type="EMBL" id="CP101118">
    <property type="protein sequence ID" value="WZF89067.1"/>
    <property type="molecule type" value="Genomic_DNA"/>
</dbReference>
<dbReference type="InterPro" id="IPR007136">
    <property type="entry name" value="DUF347"/>
</dbReference>
<dbReference type="Proteomes" id="UP001475781">
    <property type="component" value="Chromosome"/>
</dbReference>
<feature type="transmembrane region" description="Helical" evidence="1">
    <location>
        <begin position="198"/>
        <end position="218"/>
    </location>
</feature>
<feature type="transmembrane region" description="Helical" evidence="1">
    <location>
        <begin position="174"/>
        <end position="191"/>
    </location>
</feature>
<evidence type="ECO:0000313" key="3">
    <source>
        <dbReference type="Proteomes" id="UP001475781"/>
    </source>
</evidence>
<keyword evidence="3" id="KW-1185">Reference proteome</keyword>
<feature type="transmembrane region" description="Helical" evidence="1">
    <location>
        <begin position="78"/>
        <end position="97"/>
    </location>
</feature>
<dbReference type="RefSeq" id="WP_341581955.1">
    <property type="nucleotide sequence ID" value="NZ_CP101118.1"/>
</dbReference>
<organism evidence="2 3">
    <name type="scientific">Marinobacter metalliresistant</name>
    <dbReference type="NCBI Taxonomy" id="2961995"/>
    <lineage>
        <taxon>Bacteria</taxon>
        <taxon>Pseudomonadati</taxon>
        <taxon>Pseudomonadota</taxon>
        <taxon>Gammaproteobacteria</taxon>
        <taxon>Pseudomonadales</taxon>
        <taxon>Marinobacteraceae</taxon>
        <taxon>Marinobacter</taxon>
    </lineage>
</organism>
<feature type="transmembrane region" description="Helical" evidence="1">
    <location>
        <begin position="143"/>
        <end position="162"/>
    </location>
</feature>
<accession>A0ABZ2W2U6</accession>